<dbReference type="Gene3D" id="3.40.50.150">
    <property type="entry name" value="Vaccinia Virus protein VP39"/>
    <property type="match status" value="1"/>
</dbReference>
<dbReference type="PANTHER" id="PTHR43861:SF1">
    <property type="entry name" value="TRANS-ACONITATE 2-METHYLTRANSFERASE"/>
    <property type="match status" value="1"/>
</dbReference>
<feature type="domain" description="Methyltransferase" evidence="1">
    <location>
        <begin position="33"/>
        <end position="173"/>
    </location>
</feature>
<dbReference type="InterPro" id="IPR029063">
    <property type="entry name" value="SAM-dependent_MTases_sf"/>
</dbReference>
<reference evidence="3 4" key="2">
    <citation type="journal article" date="2018" name="Elife">
        <title>Firefly genomes illuminate parallel origins of bioluminescence in beetles.</title>
        <authorList>
            <person name="Fallon T.R."/>
            <person name="Lower S.E."/>
            <person name="Chang C.H."/>
            <person name="Bessho-Uehara M."/>
            <person name="Martin G.J."/>
            <person name="Bewick A.J."/>
            <person name="Behringer M."/>
            <person name="Debat H.J."/>
            <person name="Wong I."/>
            <person name="Day J.C."/>
            <person name="Suvorov A."/>
            <person name="Silva C.J."/>
            <person name="Stanger-Hall K.F."/>
            <person name="Hall D.W."/>
            <person name="Schmitz R.J."/>
            <person name="Nelson D.R."/>
            <person name="Lewis S.M."/>
            <person name="Shigenobu S."/>
            <person name="Bybee S.M."/>
            <person name="Larracuente A.M."/>
            <person name="Oba Y."/>
            <person name="Weng J.K."/>
        </authorList>
    </citation>
    <scope>NUCLEOTIDE SEQUENCE [LARGE SCALE GENOMIC DNA]</scope>
    <source>
        <strain evidence="3">1611_PpyrPB1</strain>
        <tissue evidence="3">Whole body</tissue>
    </source>
</reference>
<gene>
    <name evidence="3" type="ORF">PPYR_02817</name>
</gene>
<dbReference type="PANTHER" id="PTHR43861">
    <property type="entry name" value="TRANS-ACONITATE 2-METHYLTRANSFERASE-RELATED"/>
    <property type="match status" value="1"/>
</dbReference>
<dbReference type="Proteomes" id="UP000327044">
    <property type="component" value="Unassembled WGS sequence"/>
</dbReference>
<dbReference type="OrthoDB" id="8300214at2759"/>
<name>A0A1Y1JUU2_PHOPY</name>
<protein>
    <recommendedName>
        <fullName evidence="1">Methyltransferase domain-containing protein</fullName>
    </recommendedName>
</protein>
<dbReference type="EMBL" id="GEZM01100030">
    <property type="protein sequence ID" value="JAV53054.1"/>
    <property type="molecule type" value="Transcribed_RNA"/>
</dbReference>
<evidence type="ECO:0000313" key="2">
    <source>
        <dbReference type="EMBL" id="JAV53062.1"/>
    </source>
</evidence>
<dbReference type="Pfam" id="PF13847">
    <property type="entry name" value="Methyltransf_31"/>
    <property type="match status" value="1"/>
</dbReference>
<dbReference type="GO" id="GO:0008168">
    <property type="term" value="F:methyltransferase activity"/>
    <property type="evidence" value="ECO:0007669"/>
    <property type="project" value="UniProtKB-KW"/>
</dbReference>
<dbReference type="GO" id="GO:0032259">
    <property type="term" value="P:methylation"/>
    <property type="evidence" value="ECO:0007669"/>
    <property type="project" value="UniProtKB-KW"/>
</dbReference>
<reference evidence="3" key="3">
    <citation type="submission" date="2019-08" db="EMBL/GenBank/DDBJ databases">
        <authorList>
            <consortium name="Photinus pyralis genome working group"/>
            <person name="Fallon T.R."/>
            <person name="Sander Lower S.E."/>
            <person name="Weng J.-K."/>
        </authorList>
    </citation>
    <scope>NUCLEOTIDE SEQUENCE</scope>
    <source>
        <strain evidence="3">1611_PpyrPB1</strain>
        <tissue evidence="3">Whole body</tissue>
    </source>
</reference>
<evidence type="ECO:0000313" key="4">
    <source>
        <dbReference type="Proteomes" id="UP000327044"/>
    </source>
</evidence>
<dbReference type="SUPFAM" id="SSF53335">
    <property type="entry name" value="S-adenosyl-L-methionine-dependent methyltransferases"/>
    <property type="match status" value="1"/>
</dbReference>
<accession>A0A1Y1JUU2</accession>
<proteinExistence type="predicted"/>
<dbReference type="InParanoid" id="A0A1Y1JUU2"/>
<keyword evidence="4" id="KW-1185">Reference proteome</keyword>
<sequence length="275" mass="31276">MSKAELYVELSKINEKDAERVLKKCAEIVEWREDCAVLDIGCGPGNVTHNVIVPALPKAALIVGIDKQLAVVDYANAKYATNEPRIKFEAVDVVSDGGFVANHREDFHHIFSFYCLQFVRELELALRNIYTMLKPGGSFAFICSVHNDFFSIMSHMAKMEKWTPHISQYENYLYPYESSPHPDEEIRSLLLKVGFQVMDLTMDPQHCKMPFADASEFVVCRVPFELPGEIQREFVLESADAIRSLKLNEVDENGTEFFNYKLTALECLAVKPPLL</sequence>
<dbReference type="EMBL" id="VVIM01000011">
    <property type="protein sequence ID" value="KAB0791017.1"/>
    <property type="molecule type" value="Genomic_DNA"/>
</dbReference>
<evidence type="ECO:0000313" key="3">
    <source>
        <dbReference type="EMBL" id="KAB0791017.1"/>
    </source>
</evidence>
<reference evidence="2" key="1">
    <citation type="journal article" date="2016" name="Sci. Rep.">
        <title>Molecular characterization of firefly nuptial gifts: a multi-omics approach sheds light on postcopulatory sexual selection.</title>
        <authorList>
            <person name="Al-Wathiqui N."/>
            <person name="Fallon T.R."/>
            <person name="South A."/>
            <person name="Weng J.K."/>
            <person name="Lewis S.M."/>
        </authorList>
    </citation>
    <scope>NUCLEOTIDE SEQUENCE</scope>
</reference>
<evidence type="ECO:0000259" key="1">
    <source>
        <dbReference type="Pfam" id="PF13847"/>
    </source>
</evidence>
<organism evidence="2">
    <name type="scientific">Photinus pyralis</name>
    <name type="common">Common eastern firefly</name>
    <name type="synonym">Lampyris pyralis</name>
    <dbReference type="NCBI Taxonomy" id="7054"/>
    <lineage>
        <taxon>Eukaryota</taxon>
        <taxon>Metazoa</taxon>
        <taxon>Ecdysozoa</taxon>
        <taxon>Arthropoda</taxon>
        <taxon>Hexapoda</taxon>
        <taxon>Insecta</taxon>
        <taxon>Pterygota</taxon>
        <taxon>Neoptera</taxon>
        <taxon>Endopterygota</taxon>
        <taxon>Coleoptera</taxon>
        <taxon>Polyphaga</taxon>
        <taxon>Elateriformia</taxon>
        <taxon>Elateroidea</taxon>
        <taxon>Lampyridae</taxon>
        <taxon>Lampyrinae</taxon>
        <taxon>Photinus</taxon>
    </lineage>
</organism>
<dbReference type="EMBL" id="GEZM01100022">
    <property type="protein sequence ID" value="JAV53062.1"/>
    <property type="molecule type" value="Transcribed_RNA"/>
</dbReference>
<dbReference type="InterPro" id="IPR025714">
    <property type="entry name" value="Methyltranfer_dom"/>
</dbReference>
<dbReference type="AlphaFoldDB" id="A0A1Y1JUU2"/>
<dbReference type="CDD" id="cd02440">
    <property type="entry name" value="AdoMet_MTases"/>
    <property type="match status" value="1"/>
</dbReference>